<organism evidence="1">
    <name type="scientific">Cucumis melo</name>
    <name type="common">Muskmelon</name>
    <dbReference type="NCBI Taxonomy" id="3656"/>
    <lineage>
        <taxon>Eukaryota</taxon>
        <taxon>Viridiplantae</taxon>
        <taxon>Streptophyta</taxon>
        <taxon>Embryophyta</taxon>
        <taxon>Tracheophyta</taxon>
        <taxon>Spermatophyta</taxon>
        <taxon>Magnoliopsida</taxon>
        <taxon>eudicotyledons</taxon>
        <taxon>Gunneridae</taxon>
        <taxon>Pentapetalae</taxon>
        <taxon>rosids</taxon>
        <taxon>fabids</taxon>
        <taxon>Cucurbitales</taxon>
        <taxon>Cucurbitaceae</taxon>
        <taxon>Benincaseae</taxon>
        <taxon>Cucumis</taxon>
    </lineage>
</organism>
<protein>
    <submittedName>
        <fullName evidence="1">Uncharacterized protein</fullName>
    </submittedName>
</protein>
<sequence>MLQSKLNVLQLNVAKGVAPCRVVPGSSSNLGALSNTLIGSPSNIQVGFLQHFFESCLGASSLGLNLVEYEGKLLWHCFASLVSLLDPACSAFNRDASTWRHDCNWIRVRIVVMLNYVVLKVMSSRWATLYLLRLVRTTSYGVDISNFWDFPYWGVDCSFGTWSFVLVIVDICYVVQNVACFETILRLLSFLARDRRTSRHFQIFLNKSLATETLLAKIVILEALCNKISTERFANIHFFFPFKNIRQGRLKAKAQWSSGT</sequence>
<reference evidence="1" key="1">
    <citation type="submission" date="2023-03" db="UniProtKB">
        <authorList>
            <consortium name="EnsemblPlants"/>
        </authorList>
    </citation>
    <scope>IDENTIFICATION</scope>
</reference>
<accession>A0A9I9E2N3</accession>
<dbReference type="AlphaFoldDB" id="A0A9I9E2N3"/>
<dbReference type="EnsemblPlants" id="MELO3C027773.2.1">
    <property type="protein sequence ID" value="MELO3C027773.2.1"/>
    <property type="gene ID" value="MELO3C027773.2"/>
</dbReference>
<evidence type="ECO:0000313" key="1">
    <source>
        <dbReference type="EnsemblPlants" id="MELO3C027773.2.1"/>
    </source>
</evidence>
<name>A0A9I9E2N3_CUCME</name>
<proteinExistence type="predicted"/>
<dbReference type="Gramene" id="MELO3C027773.2.1">
    <property type="protein sequence ID" value="MELO3C027773.2.1"/>
    <property type="gene ID" value="MELO3C027773.2"/>
</dbReference>